<evidence type="ECO:0000313" key="2">
    <source>
        <dbReference type="EMBL" id="KFC18317.1"/>
    </source>
</evidence>
<dbReference type="EMBL" id="JPLY01000007">
    <property type="protein sequence ID" value="KFC18317.1"/>
    <property type="molecule type" value="Genomic_DNA"/>
</dbReference>
<evidence type="ECO:0000259" key="1">
    <source>
        <dbReference type="Pfam" id="PF00753"/>
    </source>
</evidence>
<dbReference type="eggNOG" id="COG2333">
    <property type="taxonomic scope" value="Bacteria"/>
</dbReference>
<dbReference type="PANTHER" id="PTHR30619">
    <property type="entry name" value="DNA INTERNALIZATION/COMPETENCE PROTEIN COMEC/REC2"/>
    <property type="match status" value="1"/>
</dbReference>
<dbReference type="Gene3D" id="3.60.15.10">
    <property type="entry name" value="Ribonuclease Z/Hydroxyacylglutathione hydrolase-like"/>
    <property type="match status" value="1"/>
</dbReference>
<name>A0A085B772_9FLAO</name>
<dbReference type="Proteomes" id="UP000028623">
    <property type="component" value="Unassembled WGS sequence"/>
</dbReference>
<dbReference type="InterPro" id="IPR001279">
    <property type="entry name" value="Metallo-B-lactamas"/>
</dbReference>
<gene>
    <name evidence="2" type="ORF">IO89_17605</name>
</gene>
<dbReference type="STRING" id="421072.SAMN04488097_3781"/>
<dbReference type="RefSeq" id="WP_051880062.1">
    <property type="nucleotide sequence ID" value="NZ_FOFI01000006.1"/>
</dbReference>
<comment type="caution">
    <text evidence="2">The sequence shown here is derived from an EMBL/GenBank/DDBJ whole genome shotgun (WGS) entry which is preliminary data.</text>
</comment>
<dbReference type="InterPro" id="IPR052159">
    <property type="entry name" value="Competence_DNA_uptake"/>
</dbReference>
<proteinExistence type="predicted"/>
<dbReference type="InterPro" id="IPR036866">
    <property type="entry name" value="RibonucZ/Hydroxyglut_hydro"/>
</dbReference>
<dbReference type="SUPFAM" id="SSF56281">
    <property type="entry name" value="Metallo-hydrolase/oxidoreductase"/>
    <property type="match status" value="1"/>
</dbReference>
<accession>A0A085B772</accession>
<organism evidence="2 3">
    <name type="scientific">Epilithonimonas lactis</name>
    <dbReference type="NCBI Taxonomy" id="421072"/>
    <lineage>
        <taxon>Bacteria</taxon>
        <taxon>Pseudomonadati</taxon>
        <taxon>Bacteroidota</taxon>
        <taxon>Flavobacteriia</taxon>
        <taxon>Flavobacteriales</taxon>
        <taxon>Weeksellaceae</taxon>
        <taxon>Chryseobacterium group</taxon>
        <taxon>Epilithonimonas</taxon>
    </lineage>
</organism>
<evidence type="ECO:0000313" key="3">
    <source>
        <dbReference type="Proteomes" id="UP000028623"/>
    </source>
</evidence>
<dbReference type="Pfam" id="PF00753">
    <property type="entry name" value="Lactamase_B"/>
    <property type="match status" value="1"/>
</dbReference>
<reference evidence="2 3" key="1">
    <citation type="submission" date="2014-07" db="EMBL/GenBank/DDBJ databases">
        <title>Epilithonimonas lactis LMG 22401 Genome.</title>
        <authorList>
            <person name="Pipes S.E."/>
            <person name="Stropko S.J."/>
        </authorList>
    </citation>
    <scope>NUCLEOTIDE SEQUENCE [LARGE SCALE GENOMIC DNA]</scope>
    <source>
        <strain evidence="2 3">LMG 24401</strain>
    </source>
</reference>
<dbReference type="OrthoDB" id="418728at2"/>
<keyword evidence="3" id="KW-1185">Reference proteome</keyword>
<sequence>MIKIVMFRAGYGDTILVQIENKTNEYNLLIDCGFGYKDGLLNFVNTKFKDKKINKFIITHYDSDHITSASKFLEDNGDYNNPQMVKIEQIWLNTFKHLQFSKRANQVLNQDTKEQIQELITKKLSELPIEDNEGDIGAKQATLLGKTILKYDYPWNFDSKGEAICIENMPENIKDDSVKFTLLTPSKERLENLEKEFIKDLKKLGFETNADEIFDDAFELLTRENNVQNSNEGNISSSSYVINSNNINTFSKGGNYLKDDSVGNGSSISFVIEAEGKKMLFLADAFAEDVISRLEMIYPNKDEYPIFFDLIKVSHHGSFRNNKPELFEIIDSDKFLFSTNGKHPKHVHPDIDTISCIINRNLPKDVEFRELIFNYDLEHLNDFKTKELEEEFSYKIKNQLVTEL</sequence>
<feature type="domain" description="Metallo-beta-lactamase" evidence="1">
    <location>
        <begin position="10"/>
        <end position="74"/>
    </location>
</feature>
<dbReference type="AlphaFoldDB" id="A0A085B772"/>
<protein>
    <recommendedName>
        <fullName evidence="1">Metallo-beta-lactamase domain-containing protein</fullName>
    </recommendedName>
</protein>
<dbReference type="PANTHER" id="PTHR30619:SF1">
    <property type="entry name" value="RECOMBINATION PROTEIN 2"/>
    <property type="match status" value="1"/>
</dbReference>